<dbReference type="HAMAP" id="MF_00238">
    <property type="entry name" value="Cytidyl_kinase_type1"/>
    <property type="match status" value="1"/>
</dbReference>
<dbReference type="InterPro" id="IPR011994">
    <property type="entry name" value="Cytidylate_kinase_dom"/>
</dbReference>
<dbReference type="OrthoDB" id="9807434at2"/>
<comment type="similarity">
    <text evidence="1 8">Belongs to the cytidylate kinase family. Type 1 subfamily.</text>
</comment>
<comment type="catalytic activity">
    <reaction evidence="6 8">
        <text>dCMP + ATP = dCDP + ADP</text>
        <dbReference type="Rhea" id="RHEA:25094"/>
        <dbReference type="ChEBI" id="CHEBI:30616"/>
        <dbReference type="ChEBI" id="CHEBI:57566"/>
        <dbReference type="ChEBI" id="CHEBI:58593"/>
        <dbReference type="ChEBI" id="CHEBI:456216"/>
        <dbReference type="EC" id="2.7.4.25"/>
    </reaction>
</comment>
<keyword evidence="4 8" id="KW-0418">Kinase</keyword>
<keyword evidence="11" id="KW-1185">Reference proteome</keyword>
<dbReference type="GO" id="GO:0036430">
    <property type="term" value="F:CMP kinase activity"/>
    <property type="evidence" value="ECO:0007669"/>
    <property type="project" value="RHEA"/>
</dbReference>
<evidence type="ECO:0000256" key="1">
    <source>
        <dbReference type="ARBA" id="ARBA00009427"/>
    </source>
</evidence>
<dbReference type="Pfam" id="PF02224">
    <property type="entry name" value="Cytidylate_kin"/>
    <property type="match status" value="1"/>
</dbReference>
<dbReference type="SUPFAM" id="SSF52540">
    <property type="entry name" value="P-loop containing nucleoside triphosphate hydrolases"/>
    <property type="match status" value="1"/>
</dbReference>
<accession>A0A372DP33</accession>
<protein>
    <recommendedName>
        <fullName evidence="8">Cytidylate kinase</fullName>
        <shortName evidence="8">CK</shortName>
        <ecNumber evidence="8">2.7.4.25</ecNumber>
    </recommendedName>
    <alternativeName>
        <fullName evidence="8">Cytidine monophosphate kinase</fullName>
        <shortName evidence="8">CMP kinase</shortName>
    </alternativeName>
</protein>
<evidence type="ECO:0000256" key="7">
    <source>
        <dbReference type="ARBA" id="ARBA00048478"/>
    </source>
</evidence>
<evidence type="ECO:0000256" key="3">
    <source>
        <dbReference type="ARBA" id="ARBA00022741"/>
    </source>
</evidence>
<comment type="catalytic activity">
    <reaction evidence="7 8">
        <text>CMP + ATP = CDP + ADP</text>
        <dbReference type="Rhea" id="RHEA:11600"/>
        <dbReference type="ChEBI" id="CHEBI:30616"/>
        <dbReference type="ChEBI" id="CHEBI:58069"/>
        <dbReference type="ChEBI" id="CHEBI:60377"/>
        <dbReference type="ChEBI" id="CHEBI:456216"/>
        <dbReference type="EC" id="2.7.4.25"/>
    </reaction>
</comment>
<feature type="domain" description="Cytidylate kinase" evidence="9">
    <location>
        <begin position="17"/>
        <end position="228"/>
    </location>
</feature>
<comment type="caution">
    <text evidence="10">The sequence shown here is derived from an EMBL/GenBank/DDBJ whole genome shotgun (WGS) entry which is preliminary data.</text>
</comment>
<dbReference type="RefSeq" id="WP_117202192.1">
    <property type="nucleotide sequence ID" value="NZ_JBHTBK010000001.1"/>
</dbReference>
<evidence type="ECO:0000256" key="6">
    <source>
        <dbReference type="ARBA" id="ARBA00047615"/>
    </source>
</evidence>
<keyword evidence="3 8" id="KW-0547">Nucleotide-binding</keyword>
<dbReference type="EMBL" id="QVPD01000004">
    <property type="protein sequence ID" value="RFP61167.1"/>
    <property type="molecule type" value="Genomic_DNA"/>
</dbReference>
<sequence>MSDETNPATDPAIPVLTIDGPSGSGKGTVSRLVARALGWHYLDSGALYRAVGVAAGWAGLDLDDAGALVRCAFDTDIAFREAADGELRVLVNGHDATDELRTETAGAAASAIAAIPEVRAALRDRQRAFRQPPGLVADGRDMGTVIFPDARFKVFLTASAEERAERRYKQLKDKGVSVTLAGLLREILARDARDASRAVAPLRPAEDAVRIDTTGLPIAAVVERVLALLPARRD</sequence>
<dbReference type="AlphaFoldDB" id="A0A372DP33"/>
<feature type="binding site" evidence="8">
    <location>
        <begin position="20"/>
        <end position="28"/>
    </location>
    <ligand>
        <name>ATP</name>
        <dbReference type="ChEBI" id="CHEBI:30616"/>
    </ligand>
</feature>
<dbReference type="GO" id="GO:0036431">
    <property type="term" value="F:dCMP kinase activity"/>
    <property type="evidence" value="ECO:0007669"/>
    <property type="project" value="InterPro"/>
</dbReference>
<keyword evidence="8" id="KW-0963">Cytoplasm</keyword>
<evidence type="ECO:0000259" key="9">
    <source>
        <dbReference type="Pfam" id="PF02224"/>
    </source>
</evidence>
<evidence type="ECO:0000313" key="10">
    <source>
        <dbReference type="EMBL" id="RFP61167.1"/>
    </source>
</evidence>
<dbReference type="EC" id="2.7.4.25" evidence="8"/>
<dbReference type="GO" id="GO:0005524">
    <property type="term" value="F:ATP binding"/>
    <property type="evidence" value="ECO:0007669"/>
    <property type="project" value="UniProtKB-UniRule"/>
</dbReference>
<keyword evidence="2 8" id="KW-0808">Transferase</keyword>
<evidence type="ECO:0000256" key="8">
    <source>
        <dbReference type="HAMAP-Rule" id="MF_00238"/>
    </source>
</evidence>
<dbReference type="CDD" id="cd02020">
    <property type="entry name" value="CMPK"/>
    <property type="match status" value="1"/>
</dbReference>
<name>A0A372DP33_9GAMM</name>
<dbReference type="NCBIfam" id="TIGR00017">
    <property type="entry name" value="cmk"/>
    <property type="match status" value="1"/>
</dbReference>
<dbReference type="Proteomes" id="UP000262917">
    <property type="component" value="Unassembled WGS sequence"/>
</dbReference>
<reference evidence="10 11" key="1">
    <citation type="submission" date="2018-08" db="EMBL/GenBank/DDBJ databases">
        <title>Lysobacter weifangensis sp. nov., a new member of the family 'Xanthomonadaceae', isolated from soil in a farmland.</title>
        <authorList>
            <person name="Zhao H."/>
        </authorList>
    </citation>
    <scope>NUCLEOTIDE SEQUENCE [LARGE SCALE GENOMIC DNA]</scope>
    <source>
        <strain evidence="10 11">WF-2</strain>
    </source>
</reference>
<evidence type="ECO:0000256" key="2">
    <source>
        <dbReference type="ARBA" id="ARBA00022679"/>
    </source>
</evidence>
<proteinExistence type="inferred from homology"/>
<dbReference type="GO" id="GO:0005737">
    <property type="term" value="C:cytoplasm"/>
    <property type="evidence" value="ECO:0007669"/>
    <property type="project" value="UniProtKB-SubCell"/>
</dbReference>
<evidence type="ECO:0000313" key="11">
    <source>
        <dbReference type="Proteomes" id="UP000262917"/>
    </source>
</evidence>
<organism evidence="10 11">
    <name type="scientific">Cognatiluteimonas weifangensis</name>
    <dbReference type="NCBI Taxonomy" id="2303539"/>
    <lineage>
        <taxon>Bacteria</taxon>
        <taxon>Pseudomonadati</taxon>
        <taxon>Pseudomonadota</taxon>
        <taxon>Gammaproteobacteria</taxon>
        <taxon>Lysobacterales</taxon>
        <taxon>Lysobacteraceae</taxon>
        <taxon>Cognatiluteimonas</taxon>
    </lineage>
</organism>
<dbReference type="InterPro" id="IPR027417">
    <property type="entry name" value="P-loop_NTPase"/>
</dbReference>
<evidence type="ECO:0000256" key="5">
    <source>
        <dbReference type="ARBA" id="ARBA00022840"/>
    </source>
</evidence>
<dbReference type="InterPro" id="IPR003136">
    <property type="entry name" value="Cytidylate_kin"/>
</dbReference>
<gene>
    <name evidence="8" type="primary">cmk</name>
    <name evidence="10" type="ORF">D0Y53_05415</name>
</gene>
<keyword evidence="5 8" id="KW-0067">ATP-binding</keyword>
<evidence type="ECO:0000256" key="4">
    <source>
        <dbReference type="ARBA" id="ARBA00022777"/>
    </source>
</evidence>
<dbReference type="Gene3D" id="3.40.50.300">
    <property type="entry name" value="P-loop containing nucleotide triphosphate hydrolases"/>
    <property type="match status" value="1"/>
</dbReference>
<dbReference type="GO" id="GO:0006220">
    <property type="term" value="P:pyrimidine nucleotide metabolic process"/>
    <property type="evidence" value="ECO:0007669"/>
    <property type="project" value="UniProtKB-UniRule"/>
</dbReference>
<comment type="subcellular location">
    <subcellularLocation>
        <location evidence="8">Cytoplasm</location>
    </subcellularLocation>
</comment>